<dbReference type="GO" id="GO:0032259">
    <property type="term" value="P:methylation"/>
    <property type="evidence" value="ECO:0007669"/>
    <property type="project" value="UniProtKB-KW"/>
</dbReference>
<dbReference type="SUPFAM" id="SSF53335">
    <property type="entry name" value="S-adenosyl-L-methionine-dependent methyltransferases"/>
    <property type="match status" value="1"/>
</dbReference>
<sequence>MKPSQYHSNRQPYNWLVYNIGDKFLEKYSKLYKGILVDLGCGEAPYKAYFLQYADKYIGVDWSKTLHNSAADIESDLNKKINLPDEYADTIISLSVMEHLCEPQVFLNESYRILKKGEYMVLQVPWQWWIHEAPYDYFRYTPYGLRYLFEKAGFKILSIEPTGVFFTTLFLKFNYFTLRFTRIRFIGVFLKLLLIPIWTLLQVVAPLMDKLDRQPILEAPGYFVVARKE</sequence>
<dbReference type="GO" id="GO:0008757">
    <property type="term" value="F:S-adenosylmethionine-dependent methyltransferase activity"/>
    <property type="evidence" value="ECO:0007669"/>
    <property type="project" value="InterPro"/>
</dbReference>
<dbReference type="Gene3D" id="3.40.50.150">
    <property type="entry name" value="Vaccinia Virus protein VP39"/>
    <property type="match status" value="1"/>
</dbReference>
<accession>A0AAX3BEW5</accession>
<proteinExistence type="predicted"/>
<evidence type="ECO:0000259" key="2">
    <source>
        <dbReference type="Pfam" id="PF08241"/>
    </source>
</evidence>
<dbReference type="CDD" id="cd02440">
    <property type="entry name" value="AdoMet_MTases"/>
    <property type="match status" value="1"/>
</dbReference>
<keyword evidence="3" id="KW-0489">Methyltransferase</keyword>
<feature type="transmembrane region" description="Helical" evidence="1">
    <location>
        <begin position="183"/>
        <end position="205"/>
    </location>
</feature>
<evidence type="ECO:0000313" key="3">
    <source>
        <dbReference type="EMBL" id="URA10847.1"/>
    </source>
</evidence>
<dbReference type="AlphaFoldDB" id="A0AAX3BEW5"/>
<feature type="domain" description="Methyltransferase type 11" evidence="2">
    <location>
        <begin position="37"/>
        <end position="121"/>
    </location>
</feature>
<keyword evidence="3" id="KW-0808">Transferase</keyword>
<dbReference type="KEGG" id="taqu:KDW03_03310"/>
<keyword evidence="1" id="KW-0812">Transmembrane</keyword>
<feature type="transmembrane region" description="Helical" evidence="1">
    <location>
        <begin position="152"/>
        <end position="171"/>
    </location>
</feature>
<dbReference type="PANTHER" id="PTHR43861">
    <property type="entry name" value="TRANS-ACONITATE 2-METHYLTRANSFERASE-RELATED"/>
    <property type="match status" value="1"/>
</dbReference>
<evidence type="ECO:0000256" key="1">
    <source>
        <dbReference type="SAM" id="Phobius"/>
    </source>
</evidence>
<dbReference type="InterPro" id="IPR013216">
    <property type="entry name" value="Methyltransf_11"/>
</dbReference>
<dbReference type="Pfam" id="PF08241">
    <property type="entry name" value="Methyltransf_11"/>
    <property type="match status" value="1"/>
</dbReference>
<gene>
    <name evidence="3" type="ORF">KDW03_03310</name>
</gene>
<keyword evidence="4" id="KW-1185">Reference proteome</keyword>
<keyword evidence="1" id="KW-0472">Membrane</keyword>
<reference evidence="3" key="2">
    <citation type="submission" date="2022-06" db="EMBL/GenBank/DDBJ databases">
        <title>Thermospira aquatica gen. nov., sp. nov.</title>
        <authorList>
            <person name="Ben Ali Gam Z."/>
            <person name="Labat M."/>
        </authorList>
    </citation>
    <scope>NUCLEOTIDE SEQUENCE</scope>
    <source>
        <strain evidence="3">F1F22</strain>
    </source>
</reference>
<dbReference type="RefSeq" id="WP_271435974.1">
    <property type="nucleotide sequence ID" value="NZ_CP073355.1"/>
</dbReference>
<protein>
    <submittedName>
        <fullName evidence="3">Class I SAM-dependent methyltransferase</fullName>
    </submittedName>
</protein>
<organism evidence="3 4">
    <name type="scientific">Thermospira aquatica</name>
    <dbReference type="NCBI Taxonomy" id="2828656"/>
    <lineage>
        <taxon>Bacteria</taxon>
        <taxon>Pseudomonadati</taxon>
        <taxon>Spirochaetota</taxon>
        <taxon>Spirochaetia</taxon>
        <taxon>Brevinematales</taxon>
        <taxon>Thermospiraceae</taxon>
        <taxon>Thermospira</taxon>
    </lineage>
</organism>
<keyword evidence="1" id="KW-1133">Transmembrane helix</keyword>
<name>A0AAX3BEW5_9SPIR</name>
<dbReference type="InterPro" id="IPR029063">
    <property type="entry name" value="SAM-dependent_MTases_sf"/>
</dbReference>
<dbReference type="Proteomes" id="UP001056539">
    <property type="component" value="Chromosome"/>
</dbReference>
<reference evidence="3" key="1">
    <citation type="submission" date="2021-04" db="EMBL/GenBank/DDBJ databases">
        <authorList>
            <person name="Postec A."/>
        </authorList>
    </citation>
    <scope>NUCLEOTIDE SEQUENCE</scope>
    <source>
        <strain evidence="3">F1F22</strain>
    </source>
</reference>
<dbReference type="EMBL" id="CP073355">
    <property type="protein sequence ID" value="URA10847.1"/>
    <property type="molecule type" value="Genomic_DNA"/>
</dbReference>
<evidence type="ECO:0000313" key="4">
    <source>
        <dbReference type="Proteomes" id="UP001056539"/>
    </source>
</evidence>